<protein>
    <recommendedName>
        <fullName evidence="3">Antitoxin VbhA domain-containing protein</fullName>
    </recommendedName>
</protein>
<dbReference type="RefSeq" id="WP_116192896.1">
    <property type="nucleotide sequence ID" value="NZ_QTTN01000080.1"/>
</dbReference>
<comment type="caution">
    <text evidence="1">The sequence shown here is derived from an EMBL/GenBank/DDBJ whole genome shotgun (WGS) entry which is preliminary data.</text>
</comment>
<dbReference type="AlphaFoldDB" id="A0A3D9PW36"/>
<gene>
    <name evidence="1" type="ORF">A8990_1802</name>
</gene>
<evidence type="ECO:0000313" key="1">
    <source>
        <dbReference type="EMBL" id="REE54715.1"/>
    </source>
</evidence>
<evidence type="ECO:0008006" key="3">
    <source>
        <dbReference type="Google" id="ProtNLM"/>
    </source>
</evidence>
<reference evidence="1 2" key="1">
    <citation type="submission" date="2018-08" db="EMBL/GenBank/DDBJ databases">
        <title>Genomic Encyclopedia of Type Strains, Phase III (KMG-III): the genomes of soil and plant-associated and newly described type strains.</title>
        <authorList>
            <person name="Whitman W."/>
        </authorList>
    </citation>
    <scope>NUCLEOTIDE SEQUENCE [LARGE SCALE GENOMIC DNA]</scope>
    <source>
        <strain evidence="1 2">CGMCC 1.10966</strain>
    </source>
</reference>
<name>A0A3D9PW36_9BACL</name>
<organism evidence="1 2">
    <name type="scientific">Paenibacillus taihuensis</name>
    <dbReference type="NCBI Taxonomy" id="1156355"/>
    <lineage>
        <taxon>Bacteria</taxon>
        <taxon>Bacillati</taxon>
        <taxon>Bacillota</taxon>
        <taxon>Bacilli</taxon>
        <taxon>Bacillales</taxon>
        <taxon>Paenibacillaceae</taxon>
        <taxon>Paenibacillus</taxon>
    </lineage>
</organism>
<accession>A0A3D9PW36</accession>
<sequence length="61" mass="7437">MNMSKGEFDRHFQTLQASWGFEGQELQKDEQEMLRRVCMGEISKEDYFRWIQNHVVGRDRK</sequence>
<proteinExistence type="predicted"/>
<dbReference type="OrthoDB" id="2665830at2"/>
<dbReference type="Proteomes" id="UP000256304">
    <property type="component" value="Unassembled WGS sequence"/>
</dbReference>
<dbReference type="EMBL" id="QTTN01000080">
    <property type="protein sequence ID" value="REE54715.1"/>
    <property type="molecule type" value="Genomic_DNA"/>
</dbReference>
<keyword evidence="2" id="KW-1185">Reference proteome</keyword>
<evidence type="ECO:0000313" key="2">
    <source>
        <dbReference type="Proteomes" id="UP000256304"/>
    </source>
</evidence>